<evidence type="ECO:0000313" key="2">
    <source>
        <dbReference type="EMBL" id="GAA2606233.1"/>
    </source>
</evidence>
<feature type="domain" description="Insertion element IS402-like" evidence="1">
    <location>
        <begin position="19"/>
        <end position="89"/>
    </location>
</feature>
<keyword evidence="3" id="KW-1185">Reference proteome</keyword>
<reference evidence="2 3" key="1">
    <citation type="journal article" date="2019" name="Int. J. Syst. Evol. Microbiol.">
        <title>The Global Catalogue of Microorganisms (GCM) 10K type strain sequencing project: providing services to taxonomists for standard genome sequencing and annotation.</title>
        <authorList>
            <consortium name="The Broad Institute Genomics Platform"/>
            <consortium name="The Broad Institute Genome Sequencing Center for Infectious Disease"/>
            <person name="Wu L."/>
            <person name="Ma J."/>
        </authorList>
    </citation>
    <scope>NUCLEOTIDE SEQUENCE [LARGE SCALE GENOMIC DNA]</scope>
    <source>
        <strain evidence="2 3">JCM 16373</strain>
    </source>
</reference>
<protein>
    <recommendedName>
        <fullName evidence="1">Insertion element IS402-like domain-containing protein</fullName>
    </recommendedName>
</protein>
<evidence type="ECO:0000313" key="3">
    <source>
        <dbReference type="Proteomes" id="UP001501447"/>
    </source>
</evidence>
<evidence type="ECO:0000259" key="1">
    <source>
        <dbReference type="Pfam" id="PF13340"/>
    </source>
</evidence>
<sequence length="121" mass="13868">MLTDRQAVDRGGVVRRHELTDEERKLLPPHIPRAATGRPPRAEDRRVVNGTVHKIPTGVSWRDLPEHFGPRQTVSTRFRRCALDGIFTRALHQIQARADEAGDIDWLVQVQQVDCCRTLWS</sequence>
<proteinExistence type="predicted"/>
<name>A0ABN3PWS9_9ACTN</name>
<dbReference type="InterPro" id="IPR025161">
    <property type="entry name" value="IS402-like_dom"/>
</dbReference>
<accession>A0ABN3PWS9</accession>
<dbReference type="EMBL" id="BAAARJ010000005">
    <property type="protein sequence ID" value="GAA2606233.1"/>
    <property type="molecule type" value="Genomic_DNA"/>
</dbReference>
<gene>
    <name evidence="2" type="ORF">GCM10009863_19650</name>
</gene>
<dbReference type="PANTHER" id="PTHR46637">
    <property type="entry name" value="TIS1421-TRANSPOSASE PROTEIN A"/>
    <property type="match status" value="1"/>
</dbReference>
<comment type="caution">
    <text evidence="2">The sequence shown here is derived from an EMBL/GenBank/DDBJ whole genome shotgun (WGS) entry which is preliminary data.</text>
</comment>
<dbReference type="InterPro" id="IPR052909">
    <property type="entry name" value="Transposase_6_like"/>
</dbReference>
<dbReference type="PANTHER" id="PTHR46637:SF1">
    <property type="entry name" value="BLL5188 PROTEIN"/>
    <property type="match status" value="1"/>
</dbReference>
<dbReference type="Proteomes" id="UP001501447">
    <property type="component" value="Unassembled WGS sequence"/>
</dbReference>
<dbReference type="RefSeq" id="WP_344564223.1">
    <property type="nucleotide sequence ID" value="NZ_BAAARJ010000005.1"/>
</dbReference>
<organism evidence="2 3">
    <name type="scientific">Streptomyces axinellae</name>
    <dbReference type="NCBI Taxonomy" id="552788"/>
    <lineage>
        <taxon>Bacteria</taxon>
        <taxon>Bacillati</taxon>
        <taxon>Actinomycetota</taxon>
        <taxon>Actinomycetes</taxon>
        <taxon>Kitasatosporales</taxon>
        <taxon>Streptomycetaceae</taxon>
        <taxon>Streptomyces</taxon>
    </lineage>
</organism>
<dbReference type="Pfam" id="PF13340">
    <property type="entry name" value="DUF4096"/>
    <property type="match status" value="1"/>
</dbReference>